<evidence type="ECO:0000256" key="1">
    <source>
        <dbReference type="ARBA" id="ARBA00004989"/>
    </source>
</evidence>
<dbReference type="NCBIfam" id="TIGR00651">
    <property type="entry name" value="pta"/>
    <property type="match status" value="1"/>
</dbReference>
<dbReference type="InterPro" id="IPR050500">
    <property type="entry name" value="Phos_Acetyltrans/Butyryltrans"/>
</dbReference>
<accession>A0AAE7PEX6</accession>
<dbReference type="EC" id="2.3.1.8" evidence="2"/>
<dbReference type="Gene3D" id="3.40.50.10950">
    <property type="match status" value="1"/>
</dbReference>
<dbReference type="RefSeq" id="WP_202170239.1">
    <property type="nucleotide sequence ID" value="NZ_CP051505.1"/>
</dbReference>
<proteinExistence type="predicted"/>
<dbReference type="GO" id="GO:0008959">
    <property type="term" value="F:phosphate acetyltransferase activity"/>
    <property type="evidence" value="ECO:0007669"/>
    <property type="project" value="UniProtKB-EC"/>
</dbReference>
<dbReference type="EMBL" id="CP051505">
    <property type="protein sequence ID" value="QQX49764.1"/>
    <property type="molecule type" value="Genomic_DNA"/>
</dbReference>
<dbReference type="Pfam" id="PF01515">
    <property type="entry name" value="PTA_PTB"/>
    <property type="match status" value="1"/>
</dbReference>
<organism evidence="8 9">
    <name type="scientific">Helicobacter pylori</name>
    <name type="common">Campylobacter pylori</name>
    <dbReference type="NCBI Taxonomy" id="210"/>
    <lineage>
        <taxon>Bacteria</taxon>
        <taxon>Pseudomonadati</taxon>
        <taxon>Campylobacterota</taxon>
        <taxon>Epsilonproteobacteria</taxon>
        <taxon>Campylobacterales</taxon>
        <taxon>Helicobacteraceae</taxon>
        <taxon>Helicobacter</taxon>
    </lineage>
</organism>
<evidence type="ECO:0000256" key="2">
    <source>
        <dbReference type="ARBA" id="ARBA00012707"/>
    </source>
</evidence>
<reference evidence="8 9" key="1">
    <citation type="journal article" date="2020" name="Front. Microbiol.">
        <title>Identification of New Helicobacter pylori Subpopulations in Native Americans and Mestizos From Peru.</title>
        <authorList>
            <person name="Gutierrez-Escobar A.J."/>
            <person name="Velapatino B."/>
            <person name="Borda V."/>
            <person name="Rabkin C.S."/>
            <person name="Tarazona-Santos E."/>
            <person name="Cabrera L."/>
            <person name="Cok J."/>
            <person name="Hooper C.C."/>
            <person name="Jahuira-Arias H."/>
            <person name="Herrera P."/>
            <person name="Noureen M."/>
            <person name="Wang D."/>
            <person name="Romero-Gallo J."/>
            <person name="Tran B."/>
            <person name="Peek R.M. Jr"/>
            <person name="Berg D.E."/>
            <person name="Gilman R.H."/>
            <person name="Camargo M.C."/>
        </authorList>
    </citation>
    <scope>NUCLEOTIDE SEQUENCE [LARGE SCALE GENOMIC DNA]</scope>
    <source>
        <strain evidence="8 9">SHIM-010</strain>
    </source>
</reference>
<evidence type="ECO:0000259" key="7">
    <source>
        <dbReference type="Pfam" id="PF01515"/>
    </source>
</evidence>
<comment type="pathway">
    <text evidence="1">Metabolic intermediate biosynthesis; acetyl-CoA biosynthesis; acetyl-CoA from acetate: step 2/2.</text>
</comment>
<dbReference type="InterPro" id="IPR042112">
    <property type="entry name" value="P_AcTrfase_dom2"/>
</dbReference>
<dbReference type="NCBIfam" id="NF004167">
    <property type="entry name" value="PRK05632.1"/>
    <property type="match status" value="1"/>
</dbReference>
<dbReference type="NCBIfam" id="NF007233">
    <property type="entry name" value="PRK09653.1"/>
    <property type="match status" value="1"/>
</dbReference>
<dbReference type="InterPro" id="IPR042113">
    <property type="entry name" value="P_AcTrfase_dom1"/>
</dbReference>
<dbReference type="InterPro" id="IPR004614">
    <property type="entry name" value="P_AcTrfase"/>
</dbReference>
<dbReference type="GO" id="GO:0016774">
    <property type="term" value="F:phosphotransferase activity, carboxyl group as acceptor"/>
    <property type="evidence" value="ECO:0007669"/>
    <property type="project" value="InterPro"/>
</dbReference>
<dbReference type="GO" id="GO:0016301">
    <property type="term" value="F:kinase activity"/>
    <property type="evidence" value="ECO:0007669"/>
    <property type="project" value="UniProtKB-KW"/>
</dbReference>
<dbReference type="Gene3D" id="3.40.50.10750">
    <property type="entry name" value="Isocitrate/Isopropylmalate dehydrogenase-like"/>
    <property type="match status" value="1"/>
</dbReference>
<dbReference type="GO" id="GO:0005524">
    <property type="term" value="F:ATP binding"/>
    <property type="evidence" value="ECO:0007669"/>
    <property type="project" value="UniProtKB-KW"/>
</dbReference>
<evidence type="ECO:0000313" key="9">
    <source>
        <dbReference type="Proteomes" id="UP000595660"/>
    </source>
</evidence>
<dbReference type="InterPro" id="IPR043129">
    <property type="entry name" value="ATPase_NBD"/>
</dbReference>
<dbReference type="AlphaFoldDB" id="A0AAE7PEX6"/>
<keyword evidence="5 8" id="KW-0012">Acyltransferase</keyword>
<evidence type="ECO:0000256" key="3">
    <source>
        <dbReference type="ARBA" id="ARBA00021528"/>
    </source>
</evidence>
<protein>
    <recommendedName>
        <fullName evidence="3">Phosphate acetyltransferase</fullName>
        <ecNumber evidence="2">2.3.1.8</ecNumber>
    </recommendedName>
    <alternativeName>
        <fullName evidence="6">Phosphotransacetylase</fullName>
    </alternativeName>
</protein>
<dbReference type="SUPFAM" id="SSF53067">
    <property type="entry name" value="Actin-like ATPase domain"/>
    <property type="match status" value="1"/>
</dbReference>
<sequence>MQGLWIYPEDTEVLGVACKSLLKALKSRYQKIALFSPIDGGCEGFLECEGLNPLEFHSAIDKQKALELASAAQEELLFETILKRYDELQTTHDFVIGLGYAPKFFLNALLDLNTTLAKHLNAPIVAVAQTSLERLKAMHSHILNKEAPFAVGLFAGEMLEKPNFLSASLCKGELEADLIESVLQTKSEITTPLAFQMGLEKKAKKQIKKVVLPESEDERILKAAHRLNAMGAVGLILLGDKEVINSQAKNLNLNLENAEIIDPNTSHYKEEFANNLYELRKSKGLSEQEAKQLVLNKTYFATMLVHSGYAHAMVSGVNHTTADTIRPALQIIKTKPGVSLVSSVFLMCLDTQVLVFGDCAIIPNPSPKELAEIAITSAKSAKQFNIAPKVALLSYATGDSAQGEMIDKINEAVTIAQALDPQLEIDGPLQFDASIDKSVAKKKMPNSQVAGQASVFIFPDLNAGNIAYKAVQRSAKAVAIGPILGLGENYSALRESVCEGLEGLGIALHKPTNDNPGNGLVDLSQPDAKVKVLLIPTDEELEIAIQAKEIAEKLK</sequence>
<evidence type="ECO:0000256" key="6">
    <source>
        <dbReference type="ARBA" id="ARBA00031108"/>
    </source>
</evidence>
<dbReference type="InterPro" id="IPR002505">
    <property type="entry name" value="PTA_PTB"/>
</dbReference>
<evidence type="ECO:0000256" key="5">
    <source>
        <dbReference type="ARBA" id="ARBA00023315"/>
    </source>
</evidence>
<dbReference type="PANTHER" id="PTHR43356">
    <property type="entry name" value="PHOSPHATE ACETYLTRANSFERASE"/>
    <property type="match status" value="1"/>
</dbReference>
<evidence type="ECO:0000256" key="4">
    <source>
        <dbReference type="ARBA" id="ARBA00022679"/>
    </source>
</evidence>
<name>A0AAE7PEX6_HELPX</name>
<gene>
    <name evidence="8" type="primary">pta</name>
    <name evidence="8" type="ORF">HG562_04560</name>
</gene>
<dbReference type="SUPFAM" id="SSF53659">
    <property type="entry name" value="Isocitrate/Isopropylmalate dehydrogenase-like"/>
    <property type="match status" value="1"/>
</dbReference>
<evidence type="ECO:0000313" key="8">
    <source>
        <dbReference type="EMBL" id="QQX49764.1"/>
    </source>
</evidence>
<feature type="domain" description="Phosphate acetyl/butaryl transferase" evidence="7">
    <location>
        <begin position="199"/>
        <end position="484"/>
    </location>
</feature>
<dbReference type="Proteomes" id="UP000595660">
    <property type="component" value="Chromosome"/>
</dbReference>
<dbReference type="PANTHER" id="PTHR43356:SF3">
    <property type="entry name" value="PHOSPHATE ACETYLTRANSFERASE"/>
    <property type="match status" value="1"/>
</dbReference>
<keyword evidence="4 8" id="KW-0808">Transferase</keyword>